<evidence type="ECO:0000256" key="1">
    <source>
        <dbReference type="ARBA" id="ARBA00023015"/>
    </source>
</evidence>
<dbReference type="InterPro" id="IPR018060">
    <property type="entry name" value="HTH_AraC"/>
</dbReference>
<dbReference type="PROSITE" id="PS01124">
    <property type="entry name" value="HTH_ARAC_FAMILY_2"/>
    <property type="match status" value="1"/>
</dbReference>
<dbReference type="InterPro" id="IPR009057">
    <property type="entry name" value="Homeodomain-like_sf"/>
</dbReference>
<keyword evidence="3" id="KW-0804">Transcription</keyword>
<dbReference type="Proteomes" id="UP001595904">
    <property type="component" value="Unassembled WGS sequence"/>
</dbReference>
<evidence type="ECO:0000256" key="2">
    <source>
        <dbReference type="ARBA" id="ARBA00023125"/>
    </source>
</evidence>
<dbReference type="InterPro" id="IPR046532">
    <property type="entry name" value="DUF6597"/>
</dbReference>
<dbReference type="EMBL" id="JBHSDU010000003">
    <property type="protein sequence ID" value="MFC4308794.1"/>
    <property type="molecule type" value="Genomic_DNA"/>
</dbReference>
<dbReference type="InterPro" id="IPR050204">
    <property type="entry name" value="AraC_XylS_family_regulators"/>
</dbReference>
<dbReference type="SMART" id="SM00342">
    <property type="entry name" value="HTH_ARAC"/>
    <property type="match status" value="1"/>
</dbReference>
<dbReference type="RefSeq" id="WP_380595875.1">
    <property type="nucleotide sequence ID" value="NZ_JBHSDU010000003.1"/>
</dbReference>
<dbReference type="PANTHER" id="PTHR46796">
    <property type="entry name" value="HTH-TYPE TRANSCRIPTIONAL ACTIVATOR RHAS-RELATED"/>
    <property type="match status" value="1"/>
</dbReference>
<accession>A0ABV8SMH2</accession>
<comment type="caution">
    <text evidence="5">The sequence shown here is derived from an EMBL/GenBank/DDBJ whole genome shotgun (WGS) entry which is preliminary data.</text>
</comment>
<evidence type="ECO:0000256" key="3">
    <source>
        <dbReference type="ARBA" id="ARBA00023163"/>
    </source>
</evidence>
<dbReference type="PANTHER" id="PTHR46796:SF15">
    <property type="entry name" value="BLL1074 PROTEIN"/>
    <property type="match status" value="1"/>
</dbReference>
<organism evidence="5 6">
    <name type="scientific">Steroidobacter flavus</name>
    <dbReference type="NCBI Taxonomy" id="1842136"/>
    <lineage>
        <taxon>Bacteria</taxon>
        <taxon>Pseudomonadati</taxon>
        <taxon>Pseudomonadota</taxon>
        <taxon>Gammaproteobacteria</taxon>
        <taxon>Steroidobacterales</taxon>
        <taxon>Steroidobacteraceae</taxon>
        <taxon>Steroidobacter</taxon>
    </lineage>
</organism>
<reference evidence="6" key="1">
    <citation type="journal article" date="2019" name="Int. J. Syst. Evol. Microbiol.">
        <title>The Global Catalogue of Microorganisms (GCM) 10K type strain sequencing project: providing services to taxonomists for standard genome sequencing and annotation.</title>
        <authorList>
            <consortium name="The Broad Institute Genomics Platform"/>
            <consortium name="The Broad Institute Genome Sequencing Center for Infectious Disease"/>
            <person name="Wu L."/>
            <person name="Ma J."/>
        </authorList>
    </citation>
    <scope>NUCLEOTIDE SEQUENCE [LARGE SCALE GENOMIC DNA]</scope>
    <source>
        <strain evidence="6">CGMCC 1.10759</strain>
    </source>
</reference>
<keyword evidence="2" id="KW-0238">DNA-binding</keyword>
<dbReference type="Pfam" id="PF20240">
    <property type="entry name" value="DUF6597"/>
    <property type="match status" value="1"/>
</dbReference>
<proteinExistence type="predicted"/>
<keyword evidence="1" id="KW-0805">Transcription regulation</keyword>
<dbReference type="Gene3D" id="1.10.10.60">
    <property type="entry name" value="Homeodomain-like"/>
    <property type="match status" value="1"/>
</dbReference>
<dbReference type="Pfam" id="PF12833">
    <property type="entry name" value="HTH_18"/>
    <property type="match status" value="1"/>
</dbReference>
<name>A0ABV8SMH2_9GAMM</name>
<sequence length="257" mass="28294">MTTAPSPSTFSVRPPAGGLARYVSQYWLSLNNTSPVYAALPDGCVDLVLEVTASGYRSWIYGSTTQPTAIPCTAGTHYLGIRFHPGQSRHFIAAAAHEITDGREDLRTLMRFPAERVAAHIASETLFDELDEILIAALGRAPPVESYIDGIIQHIDAHHGIARVDDVAVRFGKSRRQMERVFLQTVGVPLKFFCMISRLKHAADLIVHPASRALTTIAHDAGYSDQAHMTRDFTRLAGVSPGQLRPDDAFFQYHSPR</sequence>
<protein>
    <submittedName>
        <fullName evidence="5">DUF6597 domain-containing transcriptional factor</fullName>
    </submittedName>
</protein>
<keyword evidence="6" id="KW-1185">Reference proteome</keyword>
<evidence type="ECO:0000313" key="5">
    <source>
        <dbReference type="EMBL" id="MFC4308794.1"/>
    </source>
</evidence>
<evidence type="ECO:0000313" key="6">
    <source>
        <dbReference type="Proteomes" id="UP001595904"/>
    </source>
</evidence>
<dbReference type="SUPFAM" id="SSF46689">
    <property type="entry name" value="Homeodomain-like"/>
    <property type="match status" value="1"/>
</dbReference>
<gene>
    <name evidence="5" type="ORF">ACFPN2_06840</name>
</gene>
<feature type="domain" description="HTH araC/xylS-type" evidence="4">
    <location>
        <begin position="145"/>
        <end position="247"/>
    </location>
</feature>
<evidence type="ECO:0000259" key="4">
    <source>
        <dbReference type="PROSITE" id="PS01124"/>
    </source>
</evidence>